<keyword evidence="1" id="KW-1133">Transmembrane helix</keyword>
<keyword evidence="6" id="KW-1185">Reference proteome</keyword>
<dbReference type="InterPro" id="IPR018702">
    <property type="entry name" value="DUF2207"/>
</dbReference>
<evidence type="ECO:0000313" key="6">
    <source>
        <dbReference type="Proteomes" id="UP000442244"/>
    </source>
</evidence>
<accession>A0A6P2CRQ3</accession>
<feature type="domain" description="Predicted membrane protein YciQ-like C-terminal" evidence="4">
    <location>
        <begin position="304"/>
        <end position="546"/>
    </location>
</feature>
<evidence type="ECO:0000256" key="2">
    <source>
        <dbReference type="SAM" id="SignalP"/>
    </source>
</evidence>
<keyword evidence="1" id="KW-0472">Membrane</keyword>
<organism evidence="5 6">
    <name type="scientific">Leuconostoc litchii</name>
    <dbReference type="NCBI Taxonomy" id="1981069"/>
    <lineage>
        <taxon>Bacteria</taxon>
        <taxon>Bacillati</taxon>
        <taxon>Bacillota</taxon>
        <taxon>Bacilli</taxon>
        <taxon>Lactobacillales</taxon>
        <taxon>Lactobacillaceae</taxon>
        <taxon>Leuconostoc</taxon>
    </lineage>
</organism>
<dbReference type="AlphaFoldDB" id="A0A6P2CRQ3"/>
<dbReference type="Pfam" id="PF09972">
    <property type="entry name" value="DUF2207"/>
    <property type="match status" value="1"/>
</dbReference>
<proteinExistence type="predicted"/>
<feature type="chain" id="PRO_5026932737" evidence="2">
    <location>
        <begin position="26"/>
        <end position="614"/>
    </location>
</feature>
<dbReference type="OrthoDB" id="2138002at2"/>
<feature type="transmembrane region" description="Helical" evidence="1">
    <location>
        <begin position="261"/>
        <end position="280"/>
    </location>
</feature>
<feature type="domain" description="DUF2207" evidence="3">
    <location>
        <begin position="30"/>
        <end position="221"/>
    </location>
</feature>
<sequence length="614" mass="68883">MMKLKITVFAFLFAILSGTGTTVLADKNYSITNLNEVVQIDANGTAHITKTITYHFDENMNGIYFKESLDKGIGMNPLQWGGLTAIEAKYNNGEKKMVLPRQGESSGYVETKTNQEVEEKIYYPVQKDSQLTMSYRYTLKNMVINWHDVAEINWIPISARDVPIGNVGLQLVLPNKPATILKAWVHSHVADQVNVNKNKATVTISSKNVDANNSLEIHSYFDPSQTPLNTNKQSGNRAEYIQNQEQSIWRKKRESLRVKKIIGLIILPIVFSIVAIIASLQTIKRYNLLRNAQQQSGTIGNIVHIFDIPNDLGPALISQRIGKTTSDSKLIIATLLDLIARRKISMSYNDIQRQDDISYRVTDESNLQSYEIDFINMIFGKKRRAIIHSAFKQPESVVSNRIKNNIASFKEKLKQAEKNKAIIDHALTDSIKSKQITATASLIVITLLSTFILASFAYSTQILVMWYLVIIQGIIGIIIVSFNLKPAKFYTVPDGFQEKWQWDGFAKMLHDIGHLENKTILDVQLWDKILAYAIIFGEAKNVARQMKIWAKSVVTEDSMIFLPIMLFGDNWVENLVHNVQYDGAFHVESDSNGDGGSFFDGSSGGAGGGSDGAF</sequence>
<evidence type="ECO:0000259" key="3">
    <source>
        <dbReference type="Pfam" id="PF09972"/>
    </source>
</evidence>
<keyword evidence="1" id="KW-0812">Transmembrane</keyword>
<comment type="caution">
    <text evidence="5">The sequence shown here is derived from an EMBL/GenBank/DDBJ whole genome shotgun (WGS) entry which is preliminary data.</text>
</comment>
<gene>
    <name evidence="5" type="ORF">ESZ47_04895</name>
</gene>
<evidence type="ECO:0000256" key="1">
    <source>
        <dbReference type="SAM" id="Phobius"/>
    </source>
</evidence>
<dbReference type="EMBL" id="SDGY01000001">
    <property type="protein sequence ID" value="TYC47481.1"/>
    <property type="molecule type" value="Genomic_DNA"/>
</dbReference>
<feature type="transmembrane region" description="Helical" evidence="1">
    <location>
        <begin position="464"/>
        <end position="484"/>
    </location>
</feature>
<keyword evidence="2" id="KW-0732">Signal</keyword>
<evidence type="ECO:0000313" key="5">
    <source>
        <dbReference type="EMBL" id="TYC47481.1"/>
    </source>
</evidence>
<dbReference type="InterPro" id="IPR048389">
    <property type="entry name" value="YciQ-like_C"/>
</dbReference>
<protein>
    <submittedName>
        <fullName evidence="5">DUF2207 domain-containing protein</fullName>
    </submittedName>
</protein>
<evidence type="ECO:0000259" key="4">
    <source>
        <dbReference type="Pfam" id="PF20990"/>
    </source>
</evidence>
<name>A0A6P2CRQ3_9LACO</name>
<reference evidence="5 6" key="1">
    <citation type="submission" date="2019-01" db="EMBL/GenBank/DDBJ databases">
        <title>Leuconostoc litchii sp. nov., a novel lactic acid bacterium isolated from lychee.</title>
        <authorList>
            <person name="Wang L.-T."/>
        </authorList>
    </citation>
    <scope>NUCLEOTIDE SEQUENCE [LARGE SCALE GENOMIC DNA]</scope>
    <source>
        <strain evidence="5 6">MB7</strain>
    </source>
</reference>
<feature type="signal peptide" evidence="2">
    <location>
        <begin position="1"/>
        <end position="25"/>
    </location>
</feature>
<dbReference type="Proteomes" id="UP000442244">
    <property type="component" value="Unassembled WGS sequence"/>
</dbReference>
<feature type="transmembrane region" description="Helical" evidence="1">
    <location>
        <begin position="436"/>
        <end position="458"/>
    </location>
</feature>
<dbReference type="Pfam" id="PF20990">
    <property type="entry name" value="DUF2207_C"/>
    <property type="match status" value="1"/>
</dbReference>